<sequence>MLTPLDTNFLDGISVGVFLIILAIPAILWVITLVSIITSRNWTPGMKALWALAALPSGLIGMICWFVWGRPEGNKLAIEYYGGQLPTAVAPYGQQIPGTYATQPQQAQAPAAPAPAPAPAQPPADAAPYGTGAFGDGQAAPGAAKYATTQGQRFDAGTAYGATQGFAPGQDSAGQDSAGQDGAGQASAQDATGHSAAAQGGADQPTEPIVPTSQGGAAPQTDAAPRADEASDDGDTRPDIPQVPDNGPDASGKTTN</sequence>
<dbReference type="Pfam" id="PF13396">
    <property type="entry name" value="PLDc_N"/>
    <property type="match status" value="1"/>
</dbReference>
<feature type="region of interest" description="Disordered" evidence="6">
    <location>
        <begin position="102"/>
        <end position="146"/>
    </location>
</feature>
<evidence type="ECO:0000256" key="3">
    <source>
        <dbReference type="ARBA" id="ARBA00022692"/>
    </source>
</evidence>
<name>A0A068VSR0_PROFF</name>
<dbReference type="InterPro" id="IPR027379">
    <property type="entry name" value="CLS_N"/>
</dbReference>
<evidence type="ECO:0000313" key="9">
    <source>
        <dbReference type="EMBL" id="CEP26119.1"/>
    </source>
</evidence>
<gene>
    <name evidence="9" type="ORF">PFCIRM138_04665</name>
</gene>
<evidence type="ECO:0000256" key="1">
    <source>
        <dbReference type="ARBA" id="ARBA00004651"/>
    </source>
</evidence>
<protein>
    <recommendedName>
        <fullName evidence="8">Cardiolipin synthase N-terminal domain-containing protein</fullName>
    </recommendedName>
</protein>
<dbReference type="EMBL" id="LM676390">
    <property type="protein sequence ID" value="CEP26119.1"/>
    <property type="molecule type" value="Genomic_DNA"/>
</dbReference>
<dbReference type="RefSeq" id="WP_013162210.1">
    <property type="nucleotide sequence ID" value="NZ_HG975482.1"/>
</dbReference>
<keyword evidence="2" id="KW-1003">Cell membrane</keyword>
<evidence type="ECO:0000256" key="2">
    <source>
        <dbReference type="ARBA" id="ARBA00022475"/>
    </source>
</evidence>
<keyword evidence="3 7" id="KW-0812">Transmembrane</keyword>
<comment type="subcellular location">
    <subcellularLocation>
        <location evidence="1">Cell membrane</location>
        <topology evidence="1">Multi-pass membrane protein</topology>
    </subcellularLocation>
</comment>
<feature type="transmembrane region" description="Helical" evidence="7">
    <location>
        <begin position="12"/>
        <end position="37"/>
    </location>
</feature>
<feature type="compositionally biased region" description="Pro residues" evidence="6">
    <location>
        <begin position="112"/>
        <end position="122"/>
    </location>
</feature>
<evidence type="ECO:0000256" key="4">
    <source>
        <dbReference type="ARBA" id="ARBA00022989"/>
    </source>
</evidence>
<feature type="transmembrane region" description="Helical" evidence="7">
    <location>
        <begin position="49"/>
        <end position="68"/>
    </location>
</feature>
<accession>A0A068VSR0</accession>
<feature type="region of interest" description="Disordered" evidence="6">
    <location>
        <begin position="159"/>
        <end position="256"/>
    </location>
</feature>
<evidence type="ECO:0000256" key="6">
    <source>
        <dbReference type="SAM" id="MobiDB-lite"/>
    </source>
</evidence>
<feature type="compositionally biased region" description="Basic and acidic residues" evidence="6">
    <location>
        <begin position="225"/>
        <end position="238"/>
    </location>
</feature>
<evidence type="ECO:0000256" key="7">
    <source>
        <dbReference type="SAM" id="Phobius"/>
    </source>
</evidence>
<dbReference type="AlphaFoldDB" id="A0A068VSR0"/>
<reference evidence="9" key="1">
    <citation type="submission" date="2014-08" db="EMBL/GenBank/DDBJ databases">
        <authorList>
            <person name="Falentin Helene"/>
        </authorList>
    </citation>
    <scope>NUCLEOTIDE SEQUENCE</scope>
</reference>
<keyword evidence="4 7" id="KW-1133">Transmembrane helix</keyword>
<keyword evidence="5 7" id="KW-0472">Membrane</keyword>
<feature type="domain" description="Cardiolipin synthase N-terminal" evidence="8">
    <location>
        <begin position="27"/>
        <end position="70"/>
    </location>
</feature>
<proteinExistence type="predicted"/>
<organism evidence="9">
    <name type="scientific">Propionibacterium freudenreichii subsp. freudenreichii</name>
    <dbReference type="NCBI Taxonomy" id="66712"/>
    <lineage>
        <taxon>Bacteria</taxon>
        <taxon>Bacillati</taxon>
        <taxon>Actinomycetota</taxon>
        <taxon>Actinomycetes</taxon>
        <taxon>Propionibacteriales</taxon>
        <taxon>Propionibacteriaceae</taxon>
        <taxon>Propionibacterium</taxon>
    </lineage>
</organism>
<evidence type="ECO:0000259" key="8">
    <source>
        <dbReference type="Pfam" id="PF13396"/>
    </source>
</evidence>
<evidence type="ECO:0000256" key="5">
    <source>
        <dbReference type="ARBA" id="ARBA00023136"/>
    </source>
</evidence>
<dbReference type="GO" id="GO:0005886">
    <property type="term" value="C:plasma membrane"/>
    <property type="evidence" value="ECO:0007669"/>
    <property type="project" value="UniProtKB-SubCell"/>
</dbReference>
<feature type="compositionally biased region" description="Low complexity" evidence="6">
    <location>
        <begin position="169"/>
        <end position="191"/>
    </location>
</feature>